<keyword evidence="2" id="KW-1185">Reference proteome</keyword>
<reference evidence="1 2" key="1">
    <citation type="submission" date="2021-06" db="EMBL/GenBank/DDBJ databases">
        <authorList>
            <person name="Kallberg Y."/>
            <person name="Tangrot J."/>
            <person name="Rosling A."/>
        </authorList>
    </citation>
    <scope>NUCLEOTIDE SEQUENCE [LARGE SCALE GENOMIC DNA]</scope>
    <source>
        <strain evidence="1 2">120-4 pot B 10/14</strain>
    </source>
</reference>
<sequence>GNYVKKNDNKASNLFKQVVQSNSKFKDNAKYHLAMHFVKKNKNKALFLFDQVSQSNLEYKDNAKYMLTKINKKSLTRLYLLSGVGCQQDINNSFRKIVKAMNFHIPNAKYWIQKYGEKKDYSAEEAMQNLKNQYKNKTNESEYVRARLASYFGQLQGKEISTKKEKLIKEVTKNLKLQRK</sequence>
<gene>
    <name evidence="1" type="ORF">GMARGA_LOCUS28413</name>
</gene>
<dbReference type="Proteomes" id="UP000789901">
    <property type="component" value="Unassembled WGS sequence"/>
</dbReference>
<evidence type="ECO:0000313" key="1">
    <source>
        <dbReference type="EMBL" id="CAG8823737.1"/>
    </source>
</evidence>
<dbReference type="EMBL" id="CAJVQB010036309">
    <property type="protein sequence ID" value="CAG8823737.1"/>
    <property type="molecule type" value="Genomic_DNA"/>
</dbReference>
<evidence type="ECO:0000313" key="2">
    <source>
        <dbReference type="Proteomes" id="UP000789901"/>
    </source>
</evidence>
<accession>A0ABN7W9W2</accession>
<protein>
    <submittedName>
        <fullName evidence="1">42867_t:CDS:1</fullName>
    </submittedName>
</protein>
<name>A0ABN7W9W2_GIGMA</name>
<feature type="non-terminal residue" evidence="1">
    <location>
        <position position="1"/>
    </location>
</feature>
<organism evidence="1 2">
    <name type="scientific">Gigaspora margarita</name>
    <dbReference type="NCBI Taxonomy" id="4874"/>
    <lineage>
        <taxon>Eukaryota</taxon>
        <taxon>Fungi</taxon>
        <taxon>Fungi incertae sedis</taxon>
        <taxon>Mucoromycota</taxon>
        <taxon>Glomeromycotina</taxon>
        <taxon>Glomeromycetes</taxon>
        <taxon>Diversisporales</taxon>
        <taxon>Gigasporaceae</taxon>
        <taxon>Gigaspora</taxon>
    </lineage>
</organism>
<comment type="caution">
    <text evidence="1">The sequence shown here is derived from an EMBL/GenBank/DDBJ whole genome shotgun (WGS) entry which is preliminary data.</text>
</comment>
<proteinExistence type="predicted"/>